<proteinExistence type="predicted"/>
<feature type="non-terminal residue" evidence="1">
    <location>
        <position position="1"/>
    </location>
</feature>
<reference evidence="1 2" key="1">
    <citation type="submission" date="2021-06" db="EMBL/GenBank/DDBJ databases">
        <authorList>
            <person name="Kallberg Y."/>
            <person name="Tangrot J."/>
            <person name="Rosling A."/>
        </authorList>
    </citation>
    <scope>NUCLEOTIDE SEQUENCE [LARGE SCALE GENOMIC DNA]</scope>
    <source>
        <strain evidence="1 2">120-4 pot B 10/14</strain>
    </source>
</reference>
<dbReference type="EMBL" id="CAJVQB010037180">
    <property type="protein sequence ID" value="CAG8824936.1"/>
    <property type="molecule type" value="Genomic_DNA"/>
</dbReference>
<comment type="caution">
    <text evidence="1">The sequence shown here is derived from an EMBL/GenBank/DDBJ whole genome shotgun (WGS) entry which is preliminary data.</text>
</comment>
<protein>
    <submittedName>
        <fullName evidence="1">44136_t:CDS:1</fullName>
    </submittedName>
</protein>
<accession>A0ABN7WAS6</accession>
<sequence length="41" mass="4868">SFGRFQADLTINKRFSTYKNKEVINDKNYNKNILDSKETNL</sequence>
<name>A0ABN7WAS6_GIGMA</name>
<gene>
    <name evidence="1" type="ORF">GMARGA_LOCUS28704</name>
</gene>
<dbReference type="Proteomes" id="UP000789901">
    <property type="component" value="Unassembled WGS sequence"/>
</dbReference>
<evidence type="ECO:0000313" key="1">
    <source>
        <dbReference type="EMBL" id="CAG8824936.1"/>
    </source>
</evidence>
<feature type="non-terminal residue" evidence="1">
    <location>
        <position position="41"/>
    </location>
</feature>
<evidence type="ECO:0000313" key="2">
    <source>
        <dbReference type="Proteomes" id="UP000789901"/>
    </source>
</evidence>
<organism evidence="1 2">
    <name type="scientific">Gigaspora margarita</name>
    <dbReference type="NCBI Taxonomy" id="4874"/>
    <lineage>
        <taxon>Eukaryota</taxon>
        <taxon>Fungi</taxon>
        <taxon>Fungi incertae sedis</taxon>
        <taxon>Mucoromycota</taxon>
        <taxon>Glomeromycotina</taxon>
        <taxon>Glomeromycetes</taxon>
        <taxon>Diversisporales</taxon>
        <taxon>Gigasporaceae</taxon>
        <taxon>Gigaspora</taxon>
    </lineage>
</organism>
<keyword evidence="2" id="KW-1185">Reference proteome</keyword>